<reference evidence="2" key="1">
    <citation type="submission" date="2017-01" db="EMBL/GenBank/DDBJ databases">
        <authorList>
            <person name="Varghese N."/>
            <person name="Submissions S."/>
        </authorList>
    </citation>
    <scope>NUCLEOTIDE SEQUENCE [LARGE SCALE GENOMIC DNA]</scope>
    <source>
        <strain evidence="2">DSM 18017</strain>
    </source>
</reference>
<gene>
    <name evidence="1" type="ORF">SAMN05421786_1174</name>
</gene>
<organism evidence="1 2">
    <name type="scientific">Chryseobacterium ureilyticum</name>
    <dbReference type="NCBI Taxonomy" id="373668"/>
    <lineage>
        <taxon>Bacteria</taxon>
        <taxon>Pseudomonadati</taxon>
        <taxon>Bacteroidota</taxon>
        <taxon>Flavobacteriia</taxon>
        <taxon>Flavobacteriales</taxon>
        <taxon>Weeksellaceae</taxon>
        <taxon>Chryseobacterium group</taxon>
        <taxon>Chryseobacterium</taxon>
    </lineage>
</organism>
<name>A0A1N7QT70_9FLAO</name>
<protein>
    <submittedName>
        <fullName evidence="1">Uncharacterized protein</fullName>
    </submittedName>
</protein>
<dbReference type="EMBL" id="FTOL01000017">
    <property type="protein sequence ID" value="SIT25986.1"/>
    <property type="molecule type" value="Genomic_DNA"/>
</dbReference>
<evidence type="ECO:0000313" key="2">
    <source>
        <dbReference type="Proteomes" id="UP000186744"/>
    </source>
</evidence>
<keyword evidence="2" id="KW-1185">Reference proteome</keyword>
<sequence length="56" mass="6267">MITPDGRDLSFKNKEEAYTTGVANQMNVKLGEDKRTNYGIIPYTVESVTSTKKKTP</sequence>
<dbReference type="STRING" id="373668.SAMN05421786_1174"/>
<evidence type="ECO:0000313" key="1">
    <source>
        <dbReference type="EMBL" id="SIT25986.1"/>
    </source>
</evidence>
<dbReference type="AlphaFoldDB" id="A0A1N7QT70"/>
<dbReference type="RefSeq" id="WP_167370024.1">
    <property type="nucleotide sequence ID" value="NZ_FTOL01000017.1"/>
</dbReference>
<proteinExistence type="predicted"/>
<accession>A0A1N7QT70</accession>
<dbReference type="Proteomes" id="UP000186744">
    <property type="component" value="Unassembled WGS sequence"/>
</dbReference>